<gene>
    <name evidence="1" type="ORF">CCMSSC00406_0000695</name>
</gene>
<evidence type="ECO:0000313" key="1">
    <source>
        <dbReference type="EMBL" id="KAG9227659.1"/>
    </source>
</evidence>
<comment type="caution">
    <text evidence="1">The sequence shown here is derived from an EMBL/GenBank/DDBJ whole genome shotgun (WGS) entry which is preliminary data.</text>
</comment>
<proteinExistence type="predicted"/>
<dbReference type="Proteomes" id="UP000824881">
    <property type="component" value="Unassembled WGS sequence"/>
</dbReference>
<name>A0ACB7JC45_PLECO</name>
<accession>A0ACB7JC45</accession>
<evidence type="ECO:0000313" key="2">
    <source>
        <dbReference type="Proteomes" id="UP000824881"/>
    </source>
</evidence>
<dbReference type="EMBL" id="WQMT02000001">
    <property type="protein sequence ID" value="KAG9227659.1"/>
    <property type="molecule type" value="Genomic_DNA"/>
</dbReference>
<protein>
    <submittedName>
        <fullName evidence="1">Uncharacterized protein</fullName>
    </submittedName>
</protein>
<organism evidence="1 2">
    <name type="scientific">Pleurotus cornucopiae</name>
    <name type="common">Cornucopia mushroom</name>
    <dbReference type="NCBI Taxonomy" id="5321"/>
    <lineage>
        <taxon>Eukaryota</taxon>
        <taxon>Fungi</taxon>
        <taxon>Dikarya</taxon>
        <taxon>Basidiomycota</taxon>
        <taxon>Agaricomycotina</taxon>
        <taxon>Agaricomycetes</taxon>
        <taxon>Agaricomycetidae</taxon>
        <taxon>Agaricales</taxon>
        <taxon>Pleurotineae</taxon>
        <taxon>Pleurotaceae</taxon>
        <taxon>Pleurotus</taxon>
    </lineage>
</organism>
<reference evidence="1 2" key="1">
    <citation type="journal article" date="2021" name="Appl. Environ. Microbiol.">
        <title>Genetic linkage and physical mapping for an oyster mushroom Pleurotus cornucopiae and QTL analysis for the trait cap color.</title>
        <authorList>
            <person name="Zhang Y."/>
            <person name="Gao W."/>
            <person name="Sonnenberg A."/>
            <person name="Chen Q."/>
            <person name="Zhang J."/>
            <person name="Huang C."/>
        </authorList>
    </citation>
    <scope>NUCLEOTIDE SEQUENCE [LARGE SCALE GENOMIC DNA]</scope>
    <source>
        <strain evidence="1">CCMSSC00406</strain>
    </source>
</reference>
<sequence length="862" mass="93106">MLTTYAHSQLPCNRDFLELPAGGTFTVEHAVNQAYTSLSFGGRNTGDWVNGEAVPNLGDSNRAADGEMPCIGNPNLHTQNESMAAGTAFAISYESDITRVTPENLVIFTVAYNTPWRRVATYSVPAAMPACPPDGCICGWGWVPNGCGEPNMYMLPYRCTVTNVSPTSSLRLAPAQPGVWCEDDPSKCTRGAKQMIFWNQAEGNNIEVSGSDLSGHPRSPAYNAKLGFADGAQNDIFVADSAASVTSTSTVTTFTTVRATSTAPIPTGTSDTPRPTENRAIHTAIPTALLPLYDDDGDGDSDQQSRLLAGDDRDFDDRTRLDKTIDRIGMGSYQWTLLSLCGLVPDSYVGALSSSMFAGMMFGAVGWGACSDLMGRSAAFNATLFFTAVFGLLASFSRSFLSLCVLLFLLGSSVGGSMPTDGTLLLEHMPKGKQYLVTALSVFFSFGAVLSAVVALLVVPQHSCLSSGPCDPDVDNVGWQYLLTALGTITLSMFLARMVFFKLHESPRFLVHAGRPQEALESLQMISRFNGSDLTLMLDDVDDQRPERTSSPQQTADEQSKQIPPTAPHDSSSSQVPVADYQATGEATVNLESHSLLSSADPPTPSEPSPTIHSPRPTRPFHDTDKELGLPPSISPRRESRFTFNDPAQAEATDPVHDPPPARPRPAHRLSQASTRTRRRSSYYDNNKYCGKLPRWFRKPLLAWLDRVSMVLAPEWLRTTLLVWAAWCSMSLAYTMFNVFLPKLLESSGTAGAATGEKTLEASLWDVVIFTIGGCPGAILGAYMIESPLGRRWSLASSTFVTAFFCVIFVGVESPWAVRASTVGISLSATAMWAVLYGWTPEIFSTKVRGTACGIASALSRM</sequence>
<keyword evidence="2" id="KW-1185">Reference proteome</keyword>